<dbReference type="AlphaFoldDB" id="A0AAD5UUS8"/>
<accession>A0AAD5UUS8</accession>
<organism evidence="2 3">
    <name type="scientific">Meripilus lineatus</name>
    <dbReference type="NCBI Taxonomy" id="2056292"/>
    <lineage>
        <taxon>Eukaryota</taxon>
        <taxon>Fungi</taxon>
        <taxon>Dikarya</taxon>
        <taxon>Basidiomycota</taxon>
        <taxon>Agaricomycotina</taxon>
        <taxon>Agaricomycetes</taxon>
        <taxon>Polyporales</taxon>
        <taxon>Meripilaceae</taxon>
        <taxon>Meripilus</taxon>
    </lineage>
</organism>
<gene>
    <name evidence="2" type="ORF">NLI96_g10713</name>
</gene>
<name>A0AAD5UUS8_9APHY</name>
<dbReference type="EMBL" id="JANAWD010000633">
    <property type="protein sequence ID" value="KAJ3477082.1"/>
    <property type="molecule type" value="Genomic_DNA"/>
</dbReference>
<dbReference type="Proteomes" id="UP001212997">
    <property type="component" value="Unassembled WGS sequence"/>
</dbReference>
<feature type="compositionally biased region" description="Basic and acidic residues" evidence="1">
    <location>
        <begin position="53"/>
        <end position="63"/>
    </location>
</feature>
<protein>
    <submittedName>
        <fullName evidence="2">Uncharacterized protein</fullName>
    </submittedName>
</protein>
<reference evidence="2" key="1">
    <citation type="submission" date="2022-07" db="EMBL/GenBank/DDBJ databases">
        <title>Genome Sequence of Physisporinus lineatus.</title>
        <authorList>
            <person name="Buettner E."/>
        </authorList>
    </citation>
    <scope>NUCLEOTIDE SEQUENCE</scope>
    <source>
        <strain evidence="2">VT162</strain>
    </source>
</reference>
<evidence type="ECO:0000313" key="3">
    <source>
        <dbReference type="Proteomes" id="UP001212997"/>
    </source>
</evidence>
<evidence type="ECO:0000256" key="1">
    <source>
        <dbReference type="SAM" id="MobiDB-lite"/>
    </source>
</evidence>
<keyword evidence="3" id="KW-1185">Reference proteome</keyword>
<evidence type="ECO:0000313" key="2">
    <source>
        <dbReference type="EMBL" id="KAJ3477082.1"/>
    </source>
</evidence>
<comment type="caution">
    <text evidence="2">The sequence shown here is derived from an EMBL/GenBank/DDBJ whole genome shotgun (WGS) entry which is preliminary data.</text>
</comment>
<proteinExistence type="predicted"/>
<feature type="region of interest" description="Disordered" evidence="1">
    <location>
        <begin position="47"/>
        <end position="68"/>
    </location>
</feature>
<sequence length="143" mass="16435">MEIQQELTERKVINVTHVIMILDKQDDTWQEVLVQLLKRAGRANNLEGAKGTKAAEEDTDGKFPQDQFYNHGVDSIDSNFRHMKKNISSDKADPGLGIDLAYFVENKVYKEYVRKHSNEPEQTQEATCYNHHAQVNSEQDSKL</sequence>